<protein>
    <submittedName>
        <fullName evidence="3">Uncharacterized protein</fullName>
    </submittedName>
</protein>
<dbReference type="AlphaFoldDB" id="A0A3A8ENT6"/>
<feature type="transmembrane region" description="Helical" evidence="2">
    <location>
        <begin position="49"/>
        <end position="67"/>
    </location>
</feature>
<keyword evidence="2" id="KW-0812">Transmembrane</keyword>
<evidence type="ECO:0000313" key="4">
    <source>
        <dbReference type="Proteomes" id="UP000269001"/>
    </source>
</evidence>
<feature type="compositionally biased region" description="Basic and acidic residues" evidence="1">
    <location>
        <begin position="1"/>
        <end position="24"/>
    </location>
</feature>
<evidence type="ECO:0000256" key="1">
    <source>
        <dbReference type="SAM" id="MobiDB-lite"/>
    </source>
</evidence>
<gene>
    <name evidence="3" type="ORF">D7V21_16575</name>
</gene>
<dbReference type="Proteomes" id="UP000269001">
    <property type="component" value="Unassembled WGS sequence"/>
</dbReference>
<reference evidence="3 4" key="1">
    <citation type="submission" date="2018-09" db="EMBL/GenBank/DDBJ databases">
        <title>The draft genome of Acinetobacter spp. strains.</title>
        <authorList>
            <person name="Qin J."/>
            <person name="Feng Y."/>
            <person name="Zong Z."/>
        </authorList>
    </citation>
    <scope>NUCLEOTIDE SEQUENCE [LARGE SCALE GENOMIC DNA]</scope>
    <source>
        <strain evidence="3 4">WCHAc060096</strain>
    </source>
</reference>
<evidence type="ECO:0000313" key="3">
    <source>
        <dbReference type="EMBL" id="RKG30053.1"/>
    </source>
</evidence>
<dbReference type="RefSeq" id="WP_120371471.1">
    <property type="nucleotide sequence ID" value="NZ_RAXU01000041.1"/>
</dbReference>
<feature type="compositionally biased region" description="Polar residues" evidence="1">
    <location>
        <begin position="25"/>
        <end position="35"/>
    </location>
</feature>
<accession>A0A3A8ENT6</accession>
<evidence type="ECO:0000256" key="2">
    <source>
        <dbReference type="SAM" id="Phobius"/>
    </source>
</evidence>
<feature type="region of interest" description="Disordered" evidence="1">
    <location>
        <begin position="1"/>
        <end position="39"/>
    </location>
</feature>
<keyword evidence="4" id="KW-1185">Reference proteome</keyword>
<proteinExistence type="predicted"/>
<organism evidence="3 4">
    <name type="scientific">Acinetobacter guerrae</name>
    <dbReference type="NCBI Taxonomy" id="1843371"/>
    <lineage>
        <taxon>Bacteria</taxon>
        <taxon>Pseudomonadati</taxon>
        <taxon>Pseudomonadota</taxon>
        <taxon>Gammaproteobacteria</taxon>
        <taxon>Moraxellales</taxon>
        <taxon>Moraxellaceae</taxon>
        <taxon>Acinetobacter</taxon>
    </lineage>
</organism>
<sequence length="72" mass="8143">MGEAKRRGTKEQRVSEAVKRKESQLAEQKQTLITNSHHRQTYNRGIRRLGFGLAIALSALGTSAIEVRQHED</sequence>
<keyword evidence="2" id="KW-1133">Transmembrane helix</keyword>
<comment type="caution">
    <text evidence="3">The sequence shown here is derived from an EMBL/GenBank/DDBJ whole genome shotgun (WGS) entry which is preliminary data.</text>
</comment>
<dbReference type="EMBL" id="RAXU01000041">
    <property type="protein sequence ID" value="RKG30053.1"/>
    <property type="molecule type" value="Genomic_DNA"/>
</dbReference>
<name>A0A3A8ENT6_9GAMM</name>
<keyword evidence="2" id="KW-0472">Membrane</keyword>